<dbReference type="GO" id="GO:0046872">
    <property type="term" value="F:metal ion binding"/>
    <property type="evidence" value="ECO:0007669"/>
    <property type="project" value="UniProtKB-KW"/>
</dbReference>
<gene>
    <name evidence="8" type="ORF">AVDCRST_MAG74-1977</name>
</gene>
<feature type="chain" id="PRO_5027040119" description="Endonuclease" evidence="7">
    <location>
        <begin position="20"/>
        <end position="326"/>
    </location>
</feature>
<dbReference type="GO" id="GO:0004519">
    <property type="term" value="F:endonuclease activity"/>
    <property type="evidence" value="ECO:0007669"/>
    <property type="project" value="UniProtKB-KW"/>
</dbReference>
<dbReference type="EMBL" id="CADCUR010000174">
    <property type="protein sequence ID" value="CAA9406517.1"/>
    <property type="molecule type" value="Genomic_DNA"/>
</dbReference>
<dbReference type="GO" id="GO:0003676">
    <property type="term" value="F:nucleic acid binding"/>
    <property type="evidence" value="ECO:0007669"/>
    <property type="project" value="InterPro"/>
</dbReference>
<keyword evidence="1" id="KW-0540">Nuclease</keyword>
<name>A0A6J4P551_9BACT</name>
<evidence type="ECO:0000256" key="7">
    <source>
        <dbReference type="SAM" id="SignalP"/>
    </source>
</evidence>
<dbReference type="GO" id="GO:0006308">
    <property type="term" value="P:DNA catabolic process"/>
    <property type="evidence" value="ECO:0007669"/>
    <property type="project" value="InterPro"/>
</dbReference>
<dbReference type="CDD" id="cd11010">
    <property type="entry name" value="S1-P1_nuclease"/>
    <property type="match status" value="1"/>
</dbReference>
<evidence type="ECO:0000256" key="2">
    <source>
        <dbReference type="ARBA" id="ARBA00022723"/>
    </source>
</evidence>
<organism evidence="8">
    <name type="scientific">uncultured Pyrinomonadaceae bacterium</name>
    <dbReference type="NCBI Taxonomy" id="2283094"/>
    <lineage>
        <taxon>Bacteria</taxon>
        <taxon>Pseudomonadati</taxon>
        <taxon>Acidobacteriota</taxon>
        <taxon>Blastocatellia</taxon>
        <taxon>Blastocatellales</taxon>
        <taxon>Pyrinomonadaceae</taxon>
        <taxon>environmental samples</taxon>
    </lineage>
</organism>
<keyword evidence="5" id="KW-1015">Disulfide bond</keyword>
<accession>A0A6J4P551</accession>
<dbReference type="GO" id="GO:0016788">
    <property type="term" value="F:hydrolase activity, acting on ester bonds"/>
    <property type="evidence" value="ECO:0007669"/>
    <property type="project" value="InterPro"/>
</dbReference>
<dbReference type="InterPro" id="IPR008947">
    <property type="entry name" value="PLipase_C/P1_nuclease_dom_sf"/>
</dbReference>
<dbReference type="Gene3D" id="1.10.575.10">
    <property type="entry name" value="P1 Nuclease"/>
    <property type="match status" value="1"/>
</dbReference>
<keyword evidence="3" id="KW-0255">Endonuclease</keyword>
<evidence type="ECO:0000313" key="8">
    <source>
        <dbReference type="EMBL" id="CAA9406517.1"/>
    </source>
</evidence>
<dbReference type="PANTHER" id="PTHR33146">
    <property type="entry name" value="ENDONUCLEASE 4"/>
    <property type="match status" value="1"/>
</dbReference>
<feature type="signal peptide" evidence="7">
    <location>
        <begin position="1"/>
        <end position="19"/>
    </location>
</feature>
<evidence type="ECO:0000256" key="4">
    <source>
        <dbReference type="ARBA" id="ARBA00022801"/>
    </source>
</evidence>
<keyword evidence="4" id="KW-0378">Hydrolase</keyword>
<keyword evidence="7" id="KW-0732">Signal</keyword>
<sequence length="326" mass="37553">MKNTLLKFSLLLTFNLVFAVTLSAWDDAGHKLTTYIAWEQMSPQARERAFKILMSAPEDAHLSVFYLQDSRSAAVRQRELFMLASTWADIVRDKDFKNRYEKYHKGDWHYADTFWRVTADGKVDILKDFAEPKGKAVEQLFAFDKLLRDANASEADKSIALAWILHLGGDIHQPLHTSARVTEAEPKGDQGGNLFLLSPKDAKGDDRLNLHWFWDSIIRRNIPRVNDACDSDYLPPIAQAMMKKYPAAKMQSRLKLGRFDEWQQEGFQIASTKFYPTTLKFSEPPPDNYKKMAYEIAEEQIALAGYRMGAMLNQIFDNREISKEQK</sequence>
<evidence type="ECO:0008006" key="9">
    <source>
        <dbReference type="Google" id="ProtNLM"/>
    </source>
</evidence>
<dbReference type="Pfam" id="PF02265">
    <property type="entry name" value="S1-P1_nuclease"/>
    <property type="match status" value="1"/>
</dbReference>
<keyword evidence="6" id="KW-0325">Glycoprotein</keyword>
<evidence type="ECO:0000256" key="1">
    <source>
        <dbReference type="ARBA" id="ARBA00022722"/>
    </source>
</evidence>
<dbReference type="InterPro" id="IPR003154">
    <property type="entry name" value="S1/P1nuclease"/>
</dbReference>
<dbReference type="SUPFAM" id="SSF48537">
    <property type="entry name" value="Phospholipase C/P1 nuclease"/>
    <property type="match status" value="1"/>
</dbReference>
<evidence type="ECO:0000256" key="6">
    <source>
        <dbReference type="ARBA" id="ARBA00023180"/>
    </source>
</evidence>
<dbReference type="AlphaFoldDB" id="A0A6J4P551"/>
<dbReference type="PANTHER" id="PTHR33146:SF10">
    <property type="entry name" value="STRAND-SPECIFIC NUCLEASE, PUTATIVE-RELATED"/>
    <property type="match status" value="1"/>
</dbReference>
<proteinExistence type="predicted"/>
<keyword evidence="2" id="KW-0479">Metal-binding</keyword>
<evidence type="ECO:0000256" key="5">
    <source>
        <dbReference type="ARBA" id="ARBA00023157"/>
    </source>
</evidence>
<reference evidence="8" key="1">
    <citation type="submission" date="2020-02" db="EMBL/GenBank/DDBJ databases">
        <authorList>
            <person name="Meier V. D."/>
        </authorList>
    </citation>
    <scope>NUCLEOTIDE SEQUENCE</scope>
    <source>
        <strain evidence="8">AVDCRST_MAG74</strain>
    </source>
</reference>
<evidence type="ECO:0000256" key="3">
    <source>
        <dbReference type="ARBA" id="ARBA00022759"/>
    </source>
</evidence>
<protein>
    <recommendedName>
        <fullName evidence="9">Endonuclease</fullName>
    </recommendedName>
</protein>